<evidence type="ECO:0000256" key="3">
    <source>
        <dbReference type="ARBA" id="ARBA00023055"/>
    </source>
</evidence>
<keyword evidence="5 6" id="KW-0472">Membrane</keyword>
<keyword evidence="3" id="KW-0445">Lipid transport</keyword>
<feature type="transmembrane region" description="Helical" evidence="6">
    <location>
        <begin position="104"/>
        <end position="127"/>
    </location>
</feature>
<proteinExistence type="predicted"/>
<feature type="domain" description="SMP-LTD" evidence="7">
    <location>
        <begin position="183"/>
        <end position="235"/>
    </location>
</feature>
<organism evidence="8 9">
    <name type="scientific">Lucilia cuprina</name>
    <name type="common">Green bottle fly</name>
    <name type="synonym">Australian sheep blowfly</name>
    <dbReference type="NCBI Taxonomy" id="7375"/>
    <lineage>
        <taxon>Eukaryota</taxon>
        <taxon>Metazoa</taxon>
        <taxon>Ecdysozoa</taxon>
        <taxon>Arthropoda</taxon>
        <taxon>Hexapoda</taxon>
        <taxon>Insecta</taxon>
        <taxon>Pterygota</taxon>
        <taxon>Neoptera</taxon>
        <taxon>Endopterygota</taxon>
        <taxon>Diptera</taxon>
        <taxon>Brachycera</taxon>
        <taxon>Muscomorpha</taxon>
        <taxon>Oestroidea</taxon>
        <taxon>Calliphoridae</taxon>
        <taxon>Luciliinae</taxon>
        <taxon>Lucilia</taxon>
    </lineage>
</organism>
<dbReference type="GO" id="GO:0008289">
    <property type="term" value="F:lipid binding"/>
    <property type="evidence" value="ECO:0007669"/>
    <property type="project" value="UniProtKB-KW"/>
</dbReference>
<keyword evidence="6" id="KW-0812">Transmembrane</keyword>
<feature type="transmembrane region" description="Helical" evidence="6">
    <location>
        <begin position="133"/>
        <end position="155"/>
    </location>
</feature>
<dbReference type="InterPro" id="IPR052455">
    <property type="entry name" value="Tricalbin_domain"/>
</dbReference>
<dbReference type="Proteomes" id="UP000037069">
    <property type="component" value="Unassembled WGS sequence"/>
</dbReference>
<comment type="subcellular location">
    <subcellularLocation>
        <location evidence="1">Membrane</location>
    </subcellularLocation>
</comment>
<protein>
    <recommendedName>
        <fullName evidence="7">SMP-LTD domain-containing protein</fullName>
    </recommendedName>
</protein>
<dbReference type="EMBL" id="JRES01000603">
    <property type="protein sequence ID" value="KNC29977.1"/>
    <property type="molecule type" value="Genomic_DNA"/>
</dbReference>
<evidence type="ECO:0000256" key="2">
    <source>
        <dbReference type="ARBA" id="ARBA00022448"/>
    </source>
</evidence>
<keyword evidence="9" id="KW-1185">Reference proteome</keyword>
<dbReference type="AlphaFoldDB" id="A0A0L0CCN7"/>
<keyword evidence="2" id="KW-0813">Transport</keyword>
<sequence>MIADFVADYSSKKEAIKAFNVLEESFYINAKSDTKFELKSRDAAQATSAPLIIESTSPTFSAKLPQSRSNLPSIFDLLKISLSDDKIRSLSADYGVQTAALLDIYNVVLSLLLMFVVQAAVVNFMGIKGNLSVVIGVLFNFMWVAVVLMFSATAYRSSVRRMRRNYRDDVLRETLFELMEEKDTESMEWMNNFLSKFWLIYEPSMAQMITEIGNEVLQEQTPGFIDSMKIDKFTL</sequence>
<evidence type="ECO:0000256" key="4">
    <source>
        <dbReference type="ARBA" id="ARBA00023121"/>
    </source>
</evidence>
<dbReference type="STRING" id="7375.A0A0L0CCN7"/>
<evidence type="ECO:0000256" key="5">
    <source>
        <dbReference type="ARBA" id="ARBA00023136"/>
    </source>
</evidence>
<evidence type="ECO:0000313" key="8">
    <source>
        <dbReference type="EMBL" id="KNC29977.1"/>
    </source>
</evidence>
<evidence type="ECO:0000313" key="9">
    <source>
        <dbReference type="Proteomes" id="UP000037069"/>
    </source>
</evidence>
<dbReference type="PROSITE" id="PS51847">
    <property type="entry name" value="SMP"/>
    <property type="match status" value="1"/>
</dbReference>
<evidence type="ECO:0000256" key="1">
    <source>
        <dbReference type="ARBA" id="ARBA00004370"/>
    </source>
</evidence>
<evidence type="ECO:0000256" key="6">
    <source>
        <dbReference type="SAM" id="Phobius"/>
    </source>
</evidence>
<name>A0A0L0CCN7_LUCCU</name>
<dbReference type="GO" id="GO:0006869">
    <property type="term" value="P:lipid transport"/>
    <property type="evidence" value="ECO:0007669"/>
    <property type="project" value="UniProtKB-KW"/>
</dbReference>
<dbReference type="PANTHER" id="PTHR46980:SF2">
    <property type="entry name" value="TRICALBIN-1-RELATED"/>
    <property type="match status" value="1"/>
</dbReference>
<dbReference type="PANTHER" id="PTHR46980">
    <property type="entry name" value="TRICALBIN-1-RELATED"/>
    <property type="match status" value="1"/>
</dbReference>
<dbReference type="GO" id="GO:0016020">
    <property type="term" value="C:membrane"/>
    <property type="evidence" value="ECO:0007669"/>
    <property type="project" value="UniProtKB-SubCell"/>
</dbReference>
<comment type="caution">
    <text evidence="8">The sequence shown here is derived from an EMBL/GenBank/DDBJ whole genome shotgun (WGS) entry which is preliminary data.</text>
</comment>
<reference evidence="8 9" key="1">
    <citation type="journal article" date="2015" name="Nat. Commun.">
        <title>Lucilia cuprina genome unlocks parasitic fly biology to underpin future interventions.</title>
        <authorList>
            <person name="Anstead C.A."/>
            <person name="Korhonen P.K."/>
            <person name="Young N.D."/>
            <person name="Hall R.S."/>
            <person name="Jex A.R."/>
            <person name="Murali S.C."/>
            <person name="Hughes D.S."/>
            <person name="Lee S.F."/>
            <person name="Perry T."/>
            <person name="Stroehlein A.J."/>
            <person name="Ansell B.R."/>
            <person name="Breugelmans B."/>
            <person name="Hofmann A."/>
            <person name="Qu J."/>
            <person name="Dugan S."/>
            <person name="Lee S.L."/>
            <person name="Chao H."/>
            <person name="Dinh H."/>
            <person name="Han Y."/>
            <person name="Doddapaneni H.V."/>
            <person name="Worley K.C."/>
            <person name="Muzny D.M."/>
            <person name="Ioannidis P."/>
            <person name="Waterhouse R.M."/>
            <person name="Zdobnov E.M."/>
            <person name="James P.J."/>
            <person name="Bagnall N.H."/>
            <person name="Kotze A.C."/>
            <person name="Gibbs R.A."/>
            <person name="Richards S."/>
            <person name="Batterham P."/>
            <person name="Gasser R.B."/>
        </authorList>
    </citation>
    <scope>NUCLEOTIDE SEQUENCE [LARGE SCALE GENOMIC DNA]</scope>
    <source>
        <strain evidence="8 9">LS</strain>
        <tissue evidence="8">Full body</tissue>
    </source>
</reference>
<accession>A0A0L0CCN7</accession>
<evidence type="ECO:0000259" key="7">
    <source>
        <dbReference type="PROSITE" id="PS51847"/>
    </source>
</evidence>
<gene>
    <name evidence="8" type="ORF">FF38_07341</name>
</gene>
<keyword evidence="4" id="KW-0446">Lipid-binding</keyword>
<dbReference type="InterPro" id="IPR031468">
    <property type="entry name" value="SMP_LBD"/>
</dbReference>
<keyword evidence="6" id="KW-1133">Transmembrane helix</keyword>
<feature type="non-terminal residue" evidence="8">
    <location>
        <position position="235"/>
    </location>
</feature>